<name>A0A285GBW5_9FIRM</name>
<dbReference type="AlphaFoldDB" id="A0A285GBW5"/>
<protein>
    <submittedName>
        <fullName evidence="1">Bacterioferritin</fullName>
    </submittedName>
</protein>
<sequence length="157" mass="17958">MLLLFSFASLDKVIEDSFKLLTKENQLQVIAVLEEELPASLPKLISQIGFLGEKVTEDVKEIILKEYKKRGVETLKSISAKGMEEGYQVKVEQIAKTALPNLKQDLQQGEFSQLIINYTRDQFISKDVLAYEIDDFLEGLDISYRIYYDGKLATEKQ</sequence>
<dbReference type="Proteomes" id="UP000219573">
    <property type="component" value="Unassembled WGS sequence"/>
</dbReference>
<proteinExistence type="predicted"/>
<accession>A0A285GBW5</accession>
<evidence type="ECO:0000313" key="2">
    <source>
        <dbReference type="Proteomes" id="UP000219573"/>
    </source>
</evidence>
<reference evidence="2" key="1">
    <citation type="submission" date="2017-09" db="EMBL/GenBank/DDBJ databases">
        <authorList>
            <person name="Varghese N."/>
            <person name="Submissions S."/>
        </authorList>
    </citation>
    <scope>NUCLEOTIDE SEQUENCE [LARGE SCALE GENOMIC DNA]</scope>
    <source>
        <strain evidence="2">MSL47</strain>
    </source>
</reference>
<dbReference type="EMBL" id="OBDZ01000006">
    <property type="protein sequence ID" value="SNY21069.1"/>
    <property type="molecule type" value="Genomic_DNA"/>
</dbReference>
<keyword evidence="2" id="KW-1185">Reference proteome</keyword>
<organism evidence="1 2">
    <name type="scientific">Orenia metallireducens</name>
    <dbReference type="NCBI Taxonomy" id="1413210"/>
    <lineage>
        <taxon>Bacteria</taxon>
        <taxon>Bacillati</taxon>
        <taxon>Bacillota</taxon>
        <taxon>Clostridia</taxon>
        <taxon>Halanaerobiales</taxon>
        <taxon>Halobacteroidaceae</taxon>
        <taxon>Orenia</taxon>
    </lineage>
</organism>
<evidence type="ECO:0000313" key="1">
    <source>
        <dbReference type="EMBL" id="SNY21069.1"/>
    </source>
</evidence>
<gene>
    <name evidence="1" type="ORF">SAMN06265827_106103</name>
</gene>